<dbReference type="Proteomes" id="UP000824083">
    <property type="component" value="Unassembled WGS sequence"/>
</dbReference>
<reference evidence="1" key="2">
    <citation type="journal article" date="2021" name="PeerJ">
        <title>Extensive microbial diversity within the chicken gut microbiome revealed by metagenomics and culture.</title>
        <authorList>
            <person name="Gilroy R."/>
            <person name="Ravi A."/>
            <person name="Getino M."/>
            <person name="Pursley I."/>
            <person name="Horton D.L."/>
            <person name="Alikhan N.F."/>
            <person name="Baker D."/>
            <person name="Gharbi K."/>
            <person name="Hall N."/>
            <person name="Watson M."/>
            <person name="Adriaenssens E.M."/>
            <person name="Foster-Nyarko E."/>
            <person name="Jarju S."/>
            <person name="Secka A."/>
            <person name="Antonio M."/>
            <person name="Oren A."/>
            <person name="Chaudhuri R.R."/>
            <person name="La Ragione R."/>
            <person name="Hildebrand F."/>
            <person name="Pallen M.J."/>
        </authorList>
    </citation>
    <scope>NUCLEOTIDE SEQUENCE</scope>
    <source>
        <strain evidence="1">7463</strain>
    </source>
</reference>
<evidence type="ECO:0000313" key="1">
    <source>
        <dbReference type="EMBL" id="HIU36895.1"/>
    </source>
</evidence>
<accession>A0A9D1LES9</accession>
<proteinExistence type="predicted"/>
<evidence type="ECO:0000313" key="2">
    <source>
        <dbReference type="Proteomes" id="UP000824083"/>
    </source>
</evidence>
<dbReference type="AlphaFoldDB" id="A0A9D1LES9"/>
<reference evidence="1" key="1">
    <citation type="submission" date="2020-10" db="EMBL/GenBank/DDBJ databases">
        <authorList>
            <person name="Gilroy R."/>
        </authorList>
    </citation>
    <scope>NUCLEOTIDE SEQUENCE</scope>
    <source>
        <strain evidence="1">7463</strain>
    </source>
</reference>
<gene>
    <name evidence="1" type="ORF">IAC56_01240</name>
</gene>
<protein>
    <submittedName>
        <fullName evidence="1">Uncharacterized protein</fullName>
    </submittedName>
</protein>
<organism evidence="1 2">
    <name type="scientific">Candidatus Aphodousia faecigallinarum</name>
    <dbReference type="NCBI Taxonomy" id="2840677"/>
    <lineage>
        <taxon>Bacteria</taxon>
        <taxon>Pseudomonadati</taxon>
        <taxon>Pseudomonadota</taxon>
        <taxon>Betaproteobacteria</taxon>
        <taxon>Burkholderiales</taxon>
        <taxon>Sutterellaceae</taxon>
        <taxon>Sutterellaceae incertae sedis</taxon>
        <taxon>Candidatus Aphodousia</taxon>
    </lineage>
</organism>
<dbReference type="EMBL" id="DVMY01000027">
    <property type="protein sequence ID" value="HIU36895.1"/>
    <property type="molecule type" value="Genomic_DNA"/>
</dbReference>
<comment type="caution">
    <text evidence="1">The sequence shown here is derived from an EMBL/GenBank/DDBJ whole genome shotgun (WGS) entry which is preliminary data.</text>
</comment>
<name>A0A9D1LES9_9BURK</name>
<sequence length="164" mass="18820">MALFGQLTKPTKQLPLIDVSNPDIVMELLEELAITFSTSQWIKDNEPFHPEAADIHDQAQDVYSDLLGIFQGKVHDKRINKKVRWAGAPLREHLARHEENVEGDVIEHALKRFLEAFMEHARAPQEGRESISRKEYYAFMSGWAHYFAGLAPDETPPKDKPDEE</sequence>